<dbReference type="AlphaFoldDB" id="A0AA38LP95"/>
<keyword evidence="2" id="KW-1185">Reference proteome</keyword>
<gene>
    <name evidence="1" type="ORF">KI387_001858</name>
</gene>
<name>A0AA38LP95_TAXCH</name>
<dbReference type="OMA" id="RVEYESA"/>
<dbReference type="EMBL" id="JAHRHJ020000001">
    <property type="protein sequence ID" value="KAH9329750.1"/>
    <property type="molecule type" value="Genomic_DNA"/>
</dbReference>
<comment type="caution">
    <text evidence="1">The sequence shown here is derived from an EMBL/GenBank/DDBJ whole genome shotgun (WGS) entry which is preliminary data.</text>
</comment>
<proteinExistence type="predicted"/>
<accession>A0AA38LP95</accession>
<evidence type="ECO:0000313" key="2">
    <source>
        <dbReference type="Proteomes" id="UP000824469"/>
    </source>
</evidence>
<protein>
    <submittedName>
        <fullName evidence="1">Uncharacterized protein</fullName>
    </submittedName>
</protein>
<reference evidence="1 2" key="1">
    <citation type="journal article" date="2021" name="Nat. Plants">
        <title>The Taxus genome provides insights into paclitaxel biosynthesis.</title>
        <authorList>
            <person name="Xiong X."/>
            <person name="Gou J."/>
            <person name="Liao Q."/>
            <person name="Li Y."/>
            <person name="Zhou Q."/>
            <person name="Bi G."/>
            <person name="Li C."/>
            <person name="Du R."/>
            <person name="Wang X."/>
            <person name="Sun T."/>
            <person name="Guo L."/>
            <person name="Liang H."/>
            <person name="Lu P."/>
            <person name="Wu Y."/>
            <person name="Zhang Z."/>
            <person name="Ro D.K."/>
            <person name="Shang Y."/>
            <person name="Huang S."/>
            <person name="Yan J."/>
        </authorList>
    </citation>
    <scope>NUCLEOTIDE SEQUENCE [LARGE SCALE GENOMIC DNA]</scope>
    <source>
        <strain evidence="1">Ta-2019</strain>
    </source>
</reference>
<organism evidence="1 2">
    <name type="scientific">Taxus chinensis</name>
    <name type="common">Chinese yew</name>
    <name type="synonym">Taxus wallichiana var. chinensis</name>
    <dbReference type="NCBI Taxonomy" id="29808"/>
    <lineage>
        <taxon>Eukaryota</taxon>
        <taxon>Viridiplantae</taxon>
        <taxon>Streptophyta</taxon>
        <taxon>Embryophyta</taxon>
        <taxon>Tracheophyta</taxon>
        <taxon>Spermatophyta</taxon>
        <taxon>Pinopsida</taxon>
        <taxon>Pinidae</taxon>
        <taxon>Conifers II</taxon>
        <taxon>Cupressales</taxon>
        <taxon>Taxaceae</taxon>
        <taxon>Taxus</taxon>
    </lineage>
</organism>
<sequence length="608" mass="66767">MGGSASPSSERVEYESASFEKLEFHEFCGCGNSEGLDKVSDRNGASVVLSKGSATNLPAKFMDLDIFQSIEGRHGSLELPHKEDEVGKDDSFDQCEAGLVEAINQSKDETVGKSYDILEGTNETESIENSVFHDFPISQSNAVTASQGSIDGFTSAEGLESLNSREETESAMAGEDGKLLEGIHYKNTSIEISGSRDFSVPQAAALIFSERLTCHQFLVSKADDHMPSERIAKVLGKTESEEDLSVSSFQEVTCCISPGKLDSLILGGNEVLGLPQKHNEHVKDISLDNLEQDGAEPSKVLKDELGGFYKITQSINGSVQMLGTHESPAYQAHDISLSERLEIGCNEHEGLQFLQHEKETDLDNSESSVIEMLQSAANYKCDDAAASQNTTQVNLSICSPPWRFCMTSEGVRMSLSQALFDRTNPEKMGSTKALEHKDPQLLHKEYMDGQDLSLNSSEHISVEVINQPKVGTVGNVSIQGTVPHMQKKYPLFGGLVVSLPATETRVDTSDPADLEAKELCGVVLQDTELALSDDNGREFRYMSEEHAQQTFSLKHKYGEEKDIHAKTSLPAELDREGKANHMVVQRKEKLGRNLSFCGLFEYLLCWRD</sequence>
<evidence type="ECO:0000313" key="1">
    <source>
        <dbReference type="EMBL" id="KAH9329750.1"/>
    </source>
</evidence>
<dbReference type="Proteomes" id="UP000824469">
    <property type="component" value="Unassembled WGS sequence"/>
</dbReference>